<comment type="subcellular location">
    <subcellularLocation>
        <location evidence="1">Nucleus speckle</location>
    </subcellularLocation>
</comment>
<evidence type="ECO:0000256" key="11">
    <source>
        <dbReference type="ARBA" id="ARBA00023242"/>
    </source>
</evidence>
<proteinExistence type="inferred from homology"/>
<evidence type="ECO:0000259" key="16">
    <source>
        <dbReference type="PROSITE" id="PS50118"/>
    </source>
</evidence>
<evidence type="ECO:0000256" key="14">
    <source>
        <dbReference type="PROSITE-ProRule" id="PRU00267"/>
    </source>
</evidence>
<dbReference type="InterPro" id="IPR009071">
    <property type="entry name" value="HMG_box_dom"/>
</dbReference>
<evidence type="ECO:0000256" key="5">
    <source>
        <dbReference type="ARBA" id="ARBA00022860"/>
    </source>
</evidence>
<dbReference type="SMART" id="SM00398">
    <property type="entry name" value="HMG"/>
    <property type="match status" value="1"/>
</dbReference>
<dbReference type="InterPro" id="IPR022097">
    <property type="entry name" value="SOX_fam"/>
</dbReference>
<dbReference type="PROSITE" id="PS50118">
    <property type="entry name" value="HMG_BOX_2"/>
    <property type="match status" value="1"/>
</dbReference>
<dbReference type="AlphaFoldDB" id="A0A9J7KR28"/>
<dbReference type="GO" id="GO:0001228">
    <property type="term" value="F:DNA-binding transcription activator activity, RNA polymerase II-specific"/>
    <property type="evidence" value="ECO:0000318"/>
    <property type="project" value="GO_Central"/>
</dbReference>
<comment type="function">
    <text evidence="13">Transcriptional regulator that controls a genetic switch in male development. It is necessary and sufficient for initiating male sex determination by directing the development of supporting cell precursors (pre-Sertoli cells) as Sertoli rather than granulosa cells. Involved in different aspects of gene regulation including promoter activation or repression. Binds to the DNA consensus sequence 5'-[AT]AACAA[AT]-3'. SRY HMG box recognizes DNA by partial intercalation in the minor groove and promotes DNA bending. Also involved in pre-mRNA splicing. In male adult brain involved in the maintenance of motor functions of dopaminergic neurons.</text>
</comment>
<evidence type="ECO:0000256" key="13">
    <source>
        <dbReference type="ARBA" id="ARBA00045821"/>
    </source>
</evidence>
<dbReference type="PANTHER" id="PTHR10270">
    <property type="entry name" value="SOX TRANSCRIPTION FACTOR"/>
    <property type="match status" value="1"/>
</dbReference>
<dbReference type="SUPFAM" id="SSF47095">
    <property type="entry name" value="HMG-box"/>
    <property type="match status" value="1"/>
</dbReference>
<dbReference type="PANTHER" id="PTHR10270:SF161">
    <property type="entry name" value="SEX-DETERMINING REGION Y PROTEIN"/>
    <property type="match status" value="1"/>
</dbReference>
<sequence length="245" mass="28200">MSTNMMMHQERKEDEAAKKDHVKRPMNAFMVWSRIQRRKIAEDNPKMHNSEISRRLGEMWKELSVEEKKPFVEESKRLRAEHMEKYPDYKYRPRRKLKTMMKNSSFPTMPGGMPPNYFPASNCSPPPALQMSMPEQYGHMNGYMSGYHSSMMRDPANPYSHQVIPSSAAATTAGSMPTRYDMAALTYSTYASMPPTTSYTTSSCALQPYPVSSYPSTDFCAPVKPERTLPASYDDHIRPYYSEHC</sequence>
<dbReference type="InterPro" id="IPR050140">
    <property type="entry name" value="SRY-related_HMG-box_TF-like"/>
</dbReference>
<dbReference type="GO" id="GO:0005516">
    <property type="term" value="F:calmodulin binding"/>
    <property type="evidence" value="ECO:0007669"/>
    <property type="project" value="UniProtKB-KW"/>
</dbReference>
<evidence type="ECO:0000256" key="8">
    <source>
        <dbReference type="ARBA" id="ARBA00023125"/>
    </source>
</evidence>
<evidence type="ECO:0000256" key="10">
    <source>
        <dbReference type="ARBA" id="ARBA00023163"/>
    </source>
</evidence>
<dbReference type="GeneID" id="118410976"/>
<evidence type="ECO:0000256" key="7">
    <source>
        <dbReference type="ARBA" id="ARBA00023015"/>
    </source>
</evidence>
<feature type="region of interest" description="Disordered" evidence="15">
    <location>
        <begin position="1"/>
        <end position="22"/>
    </location>
</feature>
<evidence type="ECO:0000256" key="1">
    <source>
        <dbReference type="ARBA" id="ARBA00004324"/>
    </source>
</evidence>
<dbReference type="RefSeq" id="XP_035668859.1">
    <property type="nucleotide sequence ID" value="XM_035812966.1"/>
</dbReference>
<feature type="compositionally biased region" description="Basic and acidic residues" evidence="15">
    <location>
        <begin position="8"/>
        <end position="19"/>
    </location>
</feature>
<dbReference type="Pfam" id="PF12336">
    <property type="entry name" value="SOXp"/>
    <property type="match status" value="1"/>
</dbReference>
<dbReference type="Pfam" id="PF00505">
    <property type="entry name" value="HMG_box"/>
    <property type="match status" value="1"/>
</dbReference>
<dbReference type="OMA" id="YSTYASM"/>
<keyword evidence="5" id="KW-0112">Calmodulin-binding</keyword>
<dbReference type="GO" id="GO:0045944">
    <property type="term" value="P:positive regulation of transcription by RNA polymerase II"/>
    <property type="evidence" value="ECO:0000318"/>
    <property type="project" value="GO_Central"/>
</dbReference>
<evidence type="ECO:0000256" key="12">
    <source>
        <dbReference type="ARBA" id="ARBA00032498"/>
    </source>
</evidence>
<dbReference type="GO" id="GO:0007548">
    <property type="term" value="P:sex differentiation"/>
    <property type="evidence" value="ECO:0007669"/>
    <property type="project" value="UniProtKB-KW"/>
</dbReference>
<dbReference type="KEGG" id="bfo:118410976"/>
<reference evidence="18" key="2">
    <citation type="submission" date="2025-08" db="UniProtKB">
        <authorList>
            <consortium name="RefSeq"/>
        </authorList>
    </citation>
    <scope>IDENTIFICATION</scope>
    <source>
        <strain evidence="18">S238N-H82</strain>
        <tissue evidence="18">Testes</tissue>
    </source>
</reference>
<dbReference type="OrthoDB" id="6247875at2759"/>
<evidence type="ECO:0000256" key="3">
    <source>
        <dbReference type="ARBA" id="ARBA00019052"/>
    </source>
</evidence>
<dbReference type="GO" id="GO:0016607">
    <property type="term" value="C:nuclear speck"/>
    <property type="evidence" value="ECO:0007669"/>
    <property type="project" value="UniProtKB-SubCell"/>
</dbReference>
<evidence type="ECO:0000256" key="9">
    <source>
        <dbReference type="ARBA" id="ARBA00023159"/>
    </source>
</evidence>
<dbReference type="Gene3D" id="1.10.30.10">
    <property type="entry name" value="High mobility group box domain"/>
    <property type="match status" value="1"/>
</dbReference>
<organism evidence="17 18">
    <name type="scientific">Branchiostoma floridae</name>
    <name type="common">Florida lancelet</name>
    <name type="synonym">Amphioxus</name>
    <dbReference type="NCBI Taxonomy" id="7739"/>
    <lineage>
        <taxon>Eukaryota</taxon>
        <taxon>Metazoa</taxon>
        <taxon>Chordata</taxon>
        <taxon>Cephalochordata</taxon>
        <taxon>Leptocardii</taxon>
        <taxon>Amphioxiformes</taxon>
        <taxon>Branchiostomatidae</taxon>
        <taxon>Branchiostoma</taxon>
    </lineage>
</organism>
<feature type="domain" description="HMG box" evidence="16">
    <location>
        <begin position="22"/>
        <end position="90"/>
    </location>
</feature>
<keyword evidence="10" id="KW-0804">Transcription</keyword>
<dbReference type="Proteomes" id="UP000001554">
    <property type="component" value="Chromosome 1"/>
</dbReference>
<protein>
    <recommendedName>
        <fullName evidence="3">Sex-determining region Y protein</fullName>
    </recommendedName>
    <alternativeName>
        <fullName evidence="12">Testis-determining factor</fullName>
    </alternativeName>
</protein>
<dbReference type="FunFam" id="1.10.30.10:FF:000002">
    <property type="entry name" value="transcription factor Sox-2"/>
    <property type="match status" value="1"/>
</dbReference>
<evidence type="ECO:0000256" key="2">
    <source>
        <dbReference type="ARBA" id="ARBA00005998"/>
    </source>
</evidence>
<evidence type="ECO:0000256" key="15">
    <source>
        <dbReference type="SAM" id="MobiDB-lite"/>
    </source>
</evidence>
<gene>
    <name evidence="18" type="primary">LOC118410976</name>
</gene>
<accession>A0A9J7KR28</accession>
<comment type="similarity">
    <text evidence="2">Belongs to the SRY family.</text>
</comment>
<keyword evidence="9" id="KW-0010">Activator</keyword>
<evidence type="ECO:0000256" key="4">
    <source>
        <dbReference type="ARBA" id="ARBA00022782"/>
    </source>
</evidence>
<keyword evidence="17" id="KW-1185">Reference proteome</keyword>
<keyword evidence="7" id="KW-0805">Transcription regulation</keyword>
<dbReference type="GO" id="GO:0030154">
    <property type="term" value="P:cell differentiation"/>
    <property type="evidence" value="ECO:0000318"/>
    <property type="project" value="GO_Central"/>
</dbReference>
<keyword evidence="8 14" id="KW-0238">DNA-binding</keyword>
<evidence type="ECO:0000313" key="18">
    <source>
        <dbReference type="RefSeq" id="XP_035668859.1"/>
    </source>
</evidence>
<reference evidence="17" key="1">
    <citation type="journal article" date="2020" name="Nat. Ecol. Evol.">
        <title>Deeply conserved synteny resolves early events in vertebrate evolution.</title>
        <authorList>
            <person name="Simakov O."/>
            <person name="Marletaz F."/>
            <person name="Yue J.X."/>
            <person name="O'Connell B."/>
            <person name="Jenkins J."/>
            <person name="Brandt A."/>
            <person name="Calef R."/>
            <person name="Tung C.H."/>
            <person name="Huang T.K."/>
            <person name="Schmutz J."/>
            <person name="Satoh N."/>
            <person name="Yu J.K."/>
            <person name="Putnam N.H."/>
            <person name="Green R.E."/>
            <person name="Rokhsar D.S."/>
        </authorList>
    </citation>
    <scope>NUCLEOTIDE SEQUENCE [LARGE SCALE GENOMIC DNA]</scope>
    <source>
        <strain evidence="17">S238N-H82</strain>
    </source>
</reference>
<feature type="DNA-binding region" description="HMG box" evidence="14">
    <location>
        <begin position="22"/>
        <end position="90"/>
    </location>
</feature>
<keyword evidence="6" id="KW-0726">Sexual differentiation</keyword>
<dbReference type="GO" id="GO:0005634">
    <property type="term" value="C:nucleus"/>
    <property type="evidence" value="ECO:0000318"/>
    <property type="project" value="GO_Central"/>
</dbReference>
<evidence type="ECO:0000313" key="17">
    <source>
        <dbReference type="Proteomes" id="UP000001554"/>
    </source>
</evidence>
<dbReference type="GO" id="GO:0000978">
    <property type="term" value="F:RNA polymerase II cis-regulatory region sequence-specific DNA binding"/>
    <property type="evidence" value="ECO:0000318"/>
    <property type="project" value="GO_Central"/>
</dbReference>
<keyword evidence="11 14" id="KW-0539">Nucleus</keyword>
<evidence type="ECO:0000256" key="6">
    <source>
        <dbReference type="ARBA" id="ARBA00022928"/>
    </source>
</evidence>
<dbReference type="CDD" id="cd22028">
    <property type="entry name" value="HMG-box_SoxA_SoxB_SoxG"/>
    <property type="match status" value="1"/>
</dbReference>
<keyword evidence="4" id="KW-0221">Differentiation</keyword>
<name>A0A9J7KR28_BRAFL</name>
<dbReference type="InterPro" id="IPR036910">
    <property type="entry name" value="HMG_box_dom_sf"/>
</dbReference>